<feature type="domain" description="Dynamin N-terminal" evidence="6">
    <location>
        <begin position="6"/>
        <end position="164"/>
    </location>
</feature>
<evidence type="ECO:0000256" key="2">
    <source>
        <dbReference type="ARBA" id="ARBA00022741"/>
    </source>
</evidence>
<dbReference type="InterPro" id="IPR027417">
    <property type="entry name" value="P-loop_NTPase"/>
</dbReference>
<dbReference type="Gene3D" id="3.40.50.300">
    <property type="entry name" value="P-loop containing nucleotide triphosphate hydrolases"/>
    <property type="match status" value="1"/>
</dbReference>
<evidence type="ECO:0000256" key="3">
    <source>
        <dbReference type="ARBA" id="ARBA00022801"/>
    </source>
</evidence>
<comment type="caution">
    <text evidence="7">The sequence shown here is derived from an EMBL/GenBank/DDBJ whole genome shotgun (WGS) entry which is preliminary data.</text>
</comment>
<dbReference type="PANTHER" id="PTHR10465">
    <property type="entry name" value="TRANSMEMBRANE GTPASE FZO1"/>
    <property type="match status" value="1"/>
</dbReference>
<keyword evidence="2" id="KW-0547">Nucleotide-binding</keyword>
<comment type="subcellular location">
    <subcellularLocation>
        <location evidence="1">Membrane</location>
    </subcellularLocation>
</comment>
<dbReference type="Pfam" id="PF00350">
    <property type="entry name" value="Dynamin_N"/>
    <property type="match status" value="1"/>
</dbReference>
<dbReference type="GO" id="GO:0008053">
    <property type="term" value="P:mitochondrial fusion"/>
    <property type="evidence" value="ECO:0007669"/>
    <property type="project" value="TreeGrafter"/>
</dbReference>
<name>A0A1A7R907_9GAMM</name>
<dbReference type="InterPro" id="IPR027094">
    <property type="entry name" value="Mitofusin_fam"/>
</dbReference>
<evidence type="ECO:0000313" key="8">
    <source>
        <dbReference type="Proteomes" id="UP000185753"/>
    </source>
</evidence>
<keyword evidence="5" id="KW-0472">Membrane</keyword>
<dbReference type="EMBL" id="LZDS01000027">
    <property type="protein sequence ID" value="OBX27959.1"/>
    <property type="molecule type" value="Genomic_DNA"/>
</dbReference>
<dbReference type="GO" id="GO:0003924">
    <property type="term" value="F:GTPase activity"/>
    <property type="evidence" value="ECO:0007669"/>
    <property type="project" value="InterPro"/>
</dbReference>
<gene>
    <name evidence="7" type="ORF">A9J31_07480</name>
</gene>
<proteinExistence type="predicted"/>
<dbReference type="GO" id="GO:0016020">
    <property type="term" value="C:membrane"/>
    <property type="evidence" value="ECO:0007669"/>
    <property type="project" value="UniProtKB-SubCell"/>
</dbReference>
<evidence type="ECO:0000256" key="1">
    <source>
        <dbReference type="ARBA" id="ARBA00004370"/>
    </source>
</evidence>
<dbReference type="Proteomes" id="UP000185753">
    <property type="component" value="Unassembled WGS sequence"/>
</dbReference>
<keyword evidence="8" id="KW-1185">Reference proteome</keyword>
<dbReference type="PANTHER" id="PTHR10465:SF0">
    <property type="entry name" value="SARCALUMENIN"/>
    <property type="match status" value="1"/>
</dbReference>
<dbReference type="GO" id="GO:0005525">
    <property type="term" value="F:GTP binding"/>
    <property type="evidence" value="ECO:0007669"/>
    <property type="project" value="UniProtKB-KW"/>
</dbReference>
<dbReference type="STRING" id="1443941.A9J31_07480"/>
<dbReference type="InterPro" id="IPR045063">
    <property type="entry name" value="Dynamin_N"/>
</dbReference>
<keyword evidence="4" id="KW-0342">GTP-binding</keyword>
<evidence type="ECO:0000259" key="6">
    <source>
        <dbReference type="Pfam" id="PF00350"/>
    </source>
</evidence>
<dbReference type="SUPFAM" id="SSF52540">
    <property type="entry name" value="P-loop containing nucleoside triphosphate hydrolases"/>
    <property type="match status" value="1"/>
</dbReference>
<dbReference type="OrthoDB" id="9816479at2"/>
<evidence type="ECO:0000313" key="7">
    <source>
        <dbReference type="EMBL" id="OBX27959.1"/>
    </source>
</evidence>
<organism evidence="7 8">
    <name type="scientific">Acinetobacter gandensis</name>
    <dbReference type="NCBI Taxonomy" id="1443941"/>
    <lineage>
        <taxon>Bacteria</taxon>
        <taxon>Pseudomonadati</taxon>
        <taxon>Pseudomonadota</taxon>
        <taxon>Gammaproteobacteria</taxon>
        <taxon>Moraxellales</taxon>
        <taxon>Moraxellaceae</taxon>
        <taxon>Acinetobacter</taxon>
    </lineage>
</organism>
<sequence>MNKIRIVFTATMSAGKTTCINALLGTELLHSANEATTATITEIQASDVELIRAFDSNKAIVKEVDALTADTLKVLNQSQQVQEILVKGKFNFSENLVLIDTPGPNNSRDESHKNLAYEFIEEENFDYLVYVINATQPFINDDVSFLKFIKRTIDSDKIIFLVNKIDDFDLDKESIESFINNLKNYLNDLGFVKPIIFSISAYRALLINKFIRQEKLSKKEKRELFSFLENEHEIINLAYTPFSPEQIAHIKAQKRFECLGDEFEDYEYLNHIYCNTGFPYFEFSIKNQIFLLNK</sequence>
<dbReference type="AlphaFoldDB" id="A0A1A7R907"/>
<evidence type="ECO:0000256" key="4">
    <source>
        <dbReference type="ARBA" id="ARBA00023134"/>
    </source>
</evidence>
<reference evidence="8" key="1">
    <citation type="submission" date="2016-06" db="EMBL/GenBank/DDBJ databases">
        <authorList>
            <person name="Radolfova-Krizova L."/>
            <person name="Nemec A."/>
        </authorList>
    </citation>
    <scope>NUCLEOTIDE SEQUENCE [LARGE SCALE GENOMIC DNA]</scope>
    <source>
        <strain evidence="8">ANC 4275</strain>
    </source>
</reference>
<evidence type="ECO:0000256" key="5">
    <source>
        <dbReference type="ARBA" id="ARBA00023136"/>
    </source>
</evidence>
<accession>A0A1A7R907</accession>
<protein>
    <recommendedName>
        <fullName evidence="6">Dynamin N-terminal domain-containing protein</fullName>
    </recommendedName>
</protein>
<dbReference type="RefSeq" id="WP_067765978.1">
    <property type="nucleotide sequence ID" value="NZ_LZDS01000027.1"/>
</dbReference>
<keyword evidence="3" id="KW-0378">Hydrolase</keyword>